<sequence length="193" mass="20329">MKLHHAFLVATMSLCLGGCNKATAVAGAKFIGAAFATAVAEQAATKVVEQVDLSLQAPHPPEAAEPTWNPGAPHPSAAHVFASQTPGTWVTKAGYAWNNPANAAEGVQWQPGARHPQHAAVLASAQEGNFVPAAGYNWVDAANSDLRVVWQPGQKHPNFEHVIAADGEGQWRAEEGFRWVAPDDATNFAVVAL</sequence>
<proteinExistence type="predicted"/>
<keyword evidence="4" id="KW-1185">Reference proteome</keyword>
<evidence type="ECO:0000256" key="2">
    <source>
        <dbReference type="SAM" id="SignalP"/>
    </source>
</evidence>
<dbReference type="Proteomes" id="UP001180536">
    <property type="component" value="Unassembled WGS sequence"/>
</dbReference>
<feature type="signal peptide" evidence="2">
    <location>
        <begin position="1"/>
        <end position="24"/>
    </location>
</feature>
<reference evidence="3 4" key="1">
    <citation type="submission" date="2023-07" db="EMBL/GenBank/DDBJ databases">
        <title>Sorghum-associated microbial communities from plants grown in Nebraska, USA.</title>
        <authorList>
            <person name="Schachtman D."/>
        </authorList>
    </citation>
    <scope>NUCLEOTIDE SEQUENCE [LARGE SCALE GENOMIC DNA]</scope>
    <source>
        <strain evidence="3 4">BE310</strain>
    </source>
</reference>
<dbReference type="RefSeq" id="WP_310343102.1">
    <property type="nucleotide sequence ID" value="NZ_JAVDXQ010000002.1"/>
</dbReference>
<feature type="chain" id="PRO_5045646180" description="Lipoprotein" evidence="2">
    <location>
        <begin position="25"/>
        <end position="193"/>
    </location>
</feature>
<name>A0ABU1Z6G1_9BURK</name>
<gene>
    <name evidence="3" type="ORF">J2X16_001372</name>
</gene>
<keyword evidence="2" id="KW-0732">Signal</keyword>
<accession>A0ABU1Z6G1</accession>
<feature type="region of interest" description="Disordered" evidence="1">
    <location>
        <begin position="58"/>
        <end position="79"/>
    </location>
</feature>
<evidence type="ECO:0000256" key="1">
    <source>
        <dbReference type="SAM" id="MobiDB-lite"/>
    </source>
</evidence>
<protein>
    <recommendedName>
        <fullName evidence="5">Lipoprotein</fullName>
    </recommendedName>
</protein>
<dbReference type="EMBL" id="JAVDXQ010000002">
    <property type="protein sequence ID" value="MDR7296033.1"/>
    <property type="molecule type" value="Genomic_DNA"/>
</dbReference>
<evidence type="ECO:0000313" key="3">
    <source>
        <dbReference type="EMBL" id="MDR7296033.1"/>
    </source>
</evidence>
<evidence type="ECO:0008006" key="5">
    <source>
        <dbReference type="Google" id="ProtNLM"/>
    </source>
</evidence>
<organism evidence="3 4">
    <name type="scientific">Pelomonas aquatica</name>
    <dbReference type="NCBI Taxonomy" id="431058"/>
    <lineage>
        <taxon>Bacteria</taxon>
        <taxon>Pseudomonadati</taxon>
        <taxon>Pseudomonadota</taxon>
        <taxon>Betaproteobacteria</taxon>
        <taxon>Burkholderiales</taxon>
        <taxon>Sphaerotilaceae</taxon>
        <taxon>Roseateles</taxon>
    </lineage>
</organism>
<evidence type="ECO:0000313" key="4">
    <source>
        <dbReference type="Proteomes" id="UP001180536"/>
    </source>
</evidence>
<comment type="caution">
    <text evidence="3">The sequence shown here is derived from an EMBL/GenBank/DDBJ whole genome shotgun (WGS) entry which is preliminary data.</text>
</comment>